<reference evidence="2" key="2">
    <citation type="journal article" date="2021" name="PeerJ">
        <title>Extensive microbial diversity within the chicken gut microbiome revealed by metagenomics and culture.</title>
        <authorList>
            <person name="Gilroy R."/>
            <person name="Ravi A."/>
            <person name="Getino M."/>
            <person name="Pursley I."/>
            <person name="Horton D.L."/>
            <person name="Alikhan N.F."/>
            <person name="Baker D."/>
            <person name="Gharbi K."/>
            <person name="Hall N."/>
            <person name="Watson M."/>
            <person name="Adriaenssens E.M."/>
            <person name="Foster-Nyarko E."/>
            <person name="Jarju S."/>
            <person name="Secka A."/>
            <person name="Antonio M."/>
            <person name="Oren A."/>
            <person name="Chaudhuri R.R."/>
            <person name="La Ragione R."/>
            <person name="Hildebrand F."/>
            <person name="Pallen M.J."/>
        </authorList>
    </citation>
    <scope>NUCLEOTIDE SEQUENCE</scope>
    <source>
        <strain evidence="2">10192</strain>
    </source>
</reference>
<dbReference type="Proteomes" id="UP000823632">
    <property type="component" value="Unassembled WGS sequence"/>
</dbReference>
<evidence type="ECO:0000313" key="3">
    <source>
        <dbReference type="Proteomes" id="UP000823632"/>
    </source>
</evidence>
<organism evidence="2 3">
    <name type="scientific">Candidatus Scatousia excrementipullorum</name>
    <dbReference type="NCBI Taxonomy" id="2840936"/>
    <lineage>
        <taxon>Bacteria</taxon>
        <taxon>Candidatus Scatousia</taxon>
    </lineage>
</organism>
<dbReference type="AlphaFoldDB" id="A0A9D9DPK6"/>
<feature type="region of interest" description="Disordered" evidence="1">
    <location>
        <begin position="98"/>
        <end position="151"/>
    </location>
</feature>
<gene>
    <name evidence="2" type="ORF">IAC76_03635</name>
</gene>
<reference evidence="2" key="1">
    <citation type="submission" date="2020-10" db="EMBL/GenBank/DDBJ databases">
        <authorList>
            <person name="Gilroy R."/>
        </authorList>
    </citation>
    <scope>NUCLEOTIDE SEQUENCE</scope>
    <source>
        <strain evidence="2">10192</strain>
    </source>
</reference>
<name>A0A9D9DPK6_9BACT</name>
<evidence type="ECO:0000313" key="2">
    <source>
        <dbReference type="EMBL" id="MBO8430455.1"/>
    </source>
</evidence>
<evidence type="ECO:0000256" key="1">
    <source>
        <dbReference type="SAM" id="MobiDB-lite"/>
    </source>
</evidence>
<dbReference type="EMBL" id="JADIND010000078">
    <property type="protein sequence ID" value="MBO8430455.1"/>
    <property type="molecule type" value="Genomic_DNA"/>
</dbReference>
<sequence>MQPRSNLGGIARQPFRPGQWQGFKGVSRNTTYIQNNFYGSSVFGANRNYGYYTPQPSYHQCDGGGDMPKWMKWMVGLGMGSSLLGGILKLFQKDEQGGDTPTIASTQPTMPTEATTPTTATTATTATTPTEATTATTPTTPGGDGGDKSDYSGLNSLNNMICRDNSGKTANIAGDFKITEEGADGEPPKSFTITDSSSGTAHEYTYELTGMSDDGKPIYTCKSMNGQTASKNAYTLEMKGKDGKPELVQYDNQQNYGTGLKFGQASNASSVSKEASVPSGWYRADTNSNEGKNLALNECTSATEVLNKLLQSKCDWLSDSDRADLVKTLISANPSVFSQDGKVKPGADFDKLDVPSINYIRSTYVDGNVQYNEQTGTANYKSKVDGKDYTNNSQVAGAGGQTVRGQNGYYYQKSNSGVKYYDPKGNEISAEEFKKWCPNMYNTSRA</sequence>
<comment type="caution">
    <text evidence="2">The sequence shown here is derived from an EMBL/GenBank/DDBJ whole genome shotgun (WGS) entry which is preliminary data.</text>
</comment>
<proteinExistence type="predicted"/>
<protein>
    <submittedName>
        <fullName evidence="2">Uncharacterized protein</fullName>
    </submittedName>
</protein>
<accession>A0A9D9DPK6</accession>
<feature type="compositionally biased region" description="Low complexity" evidence="1">
    <location>
        <begin position="108"/>
        <end position="141"/>
    </location>
</feature>